<dbReference type="KEGG" id="tsv:DSM104635_01817"/>
<gene>
    <name evidence="1" type="ORF">DSM104635_01817</name>
</gene>
<protein>
    <recommendedName>
        <fullName evidence="3">EAL domain-containing protein</fullName>
    </recommendedName>
</protein>
<evidence type="ECO:0008006" key="3">
    <source>
        <dbReference type="Google" id="ProtNLM"/>
    </source>
</evidence>
<reference evidence="2" key="1">
    <citation type="submission" date="2019-12" db="EMBL/GenBank/DDBJ databases">
        <title>Complete genome of Terracaulis silvestris 0127_4.</title>
        <authorList>
            <person name="Vieira S."/>
            <person name="Riedel T."/>
            <person name="Sproer C."/>
            <person name="Pascual J."/>
            <person name="Boedeker C."/>
            <person name="Overmann J."/>
        </authorList>
    </citation>
    <scope>NUCLEOTIDE SEQUENCE [LARGE SCALE GENOMIC DNA]</scope>
    <source>
        <strain evidence="2">0127_4</strain>
    </source>
</reference>
<dbReference type="RefSeq" id="WP_158765876.1">
    <property type="nucleotide sequence ID" value="NZ_CP047045.1"/>
</dbReference>
<proteinExistence type="predicted"/>
<evidence type="ECO:0000313" key="2">
    <source>
        <dbReference type="Proteomes" id="UP000431269"/>
    </source>
</evidence>
<evidence type="ECO:0000313" key="1">
    <source>
        <dbReference type="EMBL" id="QGZ94981.1"/>
    </source>
</evidence>
<accession>A0A6I6MLU1</accession>
<dbReference type="EMBL" id="CP047045">
    <property type="protein sequence ID" value="QGZ94981.1"/>
    <property type="molecule type" value="Genomic_DNA"/>
</dbReference>
<dbReference type="Proteomes" id="UP000431269">
    <property type="component" value="Chromosome"/>
</dbReference>
<name>A0A6I6MLU1_9CAUL</name>
<sequence>MTVIPFRPRHQEPQHEPLAFAIGARVDLRVGALAAGVVRPRATAEEAFAFSNLARLLRAARMAWRERGIHAPLTLAVPPEVHADLEADLLSEAAIEAGCTRHALSFELCERRVIADGGALAEELRARGWGVALRGDPQCPLPFGVRARALYSELVLEAPLENDPFLAMEDGDRSPLGRRLLAAKAAGLIITAETVRTTGQARTLAIAGFDRGGGPFAEAGLR</sequence>
<dbReference type="AlphaFoldDB" id="A0A6I6MLU1"/>
<keyword evidence="2" id="KW-1185">Reference proteome</keyword>
<organism evidence="1 2">
    <name type="scientific">Terricaulis silvestris</name>
    <dbReference type="NCBI Taxonomy" id="2686094"/>
    <lineage>
        <taxon>Bacteria</taxon>
        <taxon>Pseudomonadati</taxon>
        <taxon>Pseudomonadota</taxon>
        <taxon>Alphaproteobacteria</taxon>
        <taxon>Caulobacterales</taxon>
        <taxon>Caulobacteraceae</taxon>
        <taxon>Terricaulis</taxon>
    </lineage>
</organism>